<sequence length="313" mass="33537">MKKLTGILMAVCLTAALIAGCGQKAGRENTQTTDNQSAAQTESQTAGNQRETGDLSGDEVSAAQHCILLAGKNGTWLLADRDNGTVFTTSIPNDLKDNDGKKITSEILKVGDYVDVYGDGIMLESYPGQYPGVSKMVVTGEGTADEVKQYQDVIDMVFAEPDTSTVPTVGVVYSSSLGQTMSLMSGPGNSTWTAPSGDSETDSSEDNTVTACGSAVMQWENLEKMSMDAGKTDFTISCDLTPTKVTVRRWNSDKYPASVDDDLDALAEEVNVEKSADGEFVVRDVEPGYVYEVTVSWEYGDAQYGFMTSEIDL</sequence>
<keyword evidence="4" id="KW-1185">Reference proteome</keyword>
<feature type="signal peptide" evidence="2">
    <location>
        <begin position="1"/>
        <end position="19"/>
    </location>
</feature>
<gene>
    <name evidence="3" type="ORF">WMO25_08705</name>
</gene>
<evidence type="ECO:0000313" key="3">
    <source>
        <dbReference type="EMBL" id="MEQ2365178.1"/>
    </source>
</evidence>
<dbReference type="EMBL" id="JBBMEK010000092">
    <property type="protein sequence ID" value="MEQ2365178.1"/>
    <property type="molecule type" value="Genomic_DNA"/>
</dbReference>
<evidence type="ECO:0008006" key="5">
    <source>
        <dbReference type="Google" id="ProtNLM"/>
    </source>
</evidence>
<feature type="region of interest" description="Disordered" evidence="1">
    <location>
        <begin position="186"/>
        <end position="207"/>
    </location>
</feature>
<evidence type="ECO:0000313" key="4">
    <source>
        <dbReference type="Proteomes" id="UP001469749"/>
    </source>
</evidence>
<feature type="region of interest" description="Disordered" evidence="1">
    <location>
        <begin position="26"/>
        <end position="56"/>
    </location>
</feature>
<dbReference type="Proteomes" id="UP001469749">
    <property type="component" value="Unassembled WGS sequence"/>
</dbReference>
<proteinExistence type="predicted"/>
<name>A0ABV1B603_9FIRM</name>
<organism evidence="3 4">
    <name type="scientific">Coprococcus intestinihominis</name>
    <dbReference type="NCBI Taxonomy" id="3133154"/>
    <lineage>
        <taxon>Bacteria</taxon>
        <taxon>Bacillati</taxon>
        <taxon>Bacillota</taxon>
        <taxon>Clostridia</taxon>
        <taxon>Lachnospirales</taxon>
        <taxon>Lachnospiraceae</taxon>
        <taxon>Coprococcus</taxon>
    </lineage>
</organism>
<dbReference type="RefSeq" id="WP_349085010.1">
    <property type="nucleotide sequence ID" value="NZ_JBBMEK010000092.1"/>
</dbReference>
<feature type="chain" id="PRO_5046356827" description="DUF5067 domain-containing protein" evidence="2">
    <location>
        <begin position="20"/>
        <end position="313"/>
    </location>
</feature>
<feature type="compositionally biased region" description="Polar residues" evidence="1">
    <location>
        <begin position="186"/>
        <end position="198"/>
    </location>
</feature>
<keyword evidence="2" id="KW-0732">Signal</keyword>
<dbReference type="PROSITE" id="PS51257">
    <property type="entry name" value="PROKAR_LIPOPROTEIN"/>
    <property type="match status" value="1"/>
</dbReference>
<accession>A0ABV1B603</accession>
<evidence type="ECO:0000256" key="1">
    <source>
        <dbReference type="SAM" id="MobiDB-lite"/>
    </source>
</evidence>
<evidence type="ECO:0000256" key="2">
    <source>
        <dbReference type="SAM" id="SignalP"/>
    </source>
</evidence>
<protein>
    <recommendedName>
        <fullName evidence="5">DUF5067 domain-containing protein</fullName>
    </recommendedName>
</protein>
<feature type="compositionally biased region" description="Polar residues" evidence="1">
    <location>
        <begin position="28"/>
        <end position="50"/>
    </location>
</feature>
<reference evidence="3 4" key="1">
    <citation type="submission" date="2024-03" db="EMBL/GenBank/DDBJ databases">
        <title>Human intestinal bacterial collection.</title>
        <authorList>
            <person name="Pauvert C."/>
            <person name="Hitch T.C.A."/>
            <person name="Clavel T."/>
        </authorList>
    </citation>
    <scope>NUCLEOTIDE SEQUENCE [LARGE SCALE GENOMIC DNA]</scope>
    <source>
        <strain evidence="3 4">CLA-AA-H190</strain>
    </source>
</reference>
<comment type="caution">
    <text evidence="3">The sequence shown here is derived from an EMBL/GenBank/DDBJ whole genome shotgun (WGS) entry which is preliminary data.</text>
</comment>